<sequence length="162" mass="19283">MYSPFRNIFFKTSIPKSTLIFPRRQLLCYTARITKTNSEYEFKIDDGGNYNSETFSPFENEIWQLNAVTLGEKQEFKPVTVRAHFKRDSRQYRYGMIELKKKAEKFYDHTNVSDDRYSNFVLGKITHVGVQCFPDEDNPRDNEDNEKLSARQQIQVFKQILR</sequence>
<protein>
    <submittedName>
        <fullName evidence="1">6102_t:CDS:1</fullName>
    </submittedName>
</protein>
<accession>A0A9N9BR23</accession>
<organism evidence="1 2">
    <name type="scientific">Ambispora gerdemannii</name>
    <dbReference type="NCBI Taxonomy" id="144530"/>
    <lineage>
        <taxon>Eukaryota</taxon>
        <taxon>Fungi</taxon>
        <taxon>Fungi incertae sedis</taxon>
        <taxon>Mucoromycota</taxon>
        <taxon>Glomeromycotina</taxon>
        <taxon>Glomeromycetes</taxon>
        <taxon>Archaeosporales</taxon>
        <taxon>Ambisporaceae</taxon>
        <taxon>Ambispora</taxon>
    </lineage>
</organism>
<proteinExistence type="predicted"/>
<reference evidence="1" key="1">
    <citation type="submission" date="2021-06" db="EMBL/GenBank/DDBJ databases">
        <authorList>
            <person name="Kallberg Y."/>
            <person name="Tangrot J."/>
            <person name="Rosling A."/>
        </authorList>
    </citation>
    <scope>NUCLEOTIDE SEQUENCE</scope>
    <source>
        <strain evidence="1">MT106</strain>
    </source>
</reference>
<name>A0A9N9BR23_9GLOM</name>
<evidence type="ECO:0000313" key="1">
    <source>
        <dbReference type="EMBL" id="CAG8572319.1"/>
    </source>
</evidence>
<keyword evidence="2" id="KW-1185">Reference proteome</keyword>
<evidence type="ECO:0000313" key="2">
    <source>
        <dbReference type="Proteomes" id="UP000789831"/>
    </source>
</evidence>
<comment type="caution">
    <text evidence="1">The sequence shown here is derived from an EMBL/GenBank/DDBJ whole genome shotgun (WGS) entry which is preliminary data.</text>
</comment>
<gene>
    <name evidence="1" type="ORF">AGERDE_LOCUS7701</name>
</gene>
<dbReference type="AlphaFoldDB" id="A0A9N9BR23"/>
<dbReference type="Proteomes" id="UP000789831">
    <property type="component" value="Unassembled WGS sequence"/>
</dbReference>
<dbReference type="EMBL" id="CAJVPL010001460">
    <property type="protein sequence ID" value="CAG8572319.1"/>
    <property type="molecule type" value="Genomic_DNA"/>
</dbReference>